<feature type="region of interest" description="Disordered" evidence="1">
    <location>
        <begin position="1"/>
        <end position="40"/>
    </location>
</feature>
<gene>
    <name evidence="2" type="ORF">V5799_025937</name>
</gene>
<evidence type="ECO:0000313" key="3">
    <source>
        <dbReference type="Proteomes" id="UP001321473"/>
    </source>
</evidence>
<dbReference type="AlphaFoldDB" id="A0AAQ4DK06"/>
<sequence length="493" mass="53263">MADKDKKDEAKEAPKDEAKDKKEDVKKEGEKKPEDSNVDKDFVIFHFPGVEQPDGTSAGCETLKIPRQAAIGMVQKVRPAVARLVERCPCNDPEPEAPEPVIPCVDCMAELKEEARRLSTRAVVKTPVSNMSIQQPCPFKAQSLTLTQSCPVPPQAPPLPETITQQMSFIKISCGKCGAEQVADPNQTASRPPAPGAPRALQPGMASTSGGPCAGPGMMNVVKSIPGSDTHIQFVCNCLEKFQPGGAGGGYGAPLPPIPHAPNCCYARGFPPPGTSEAPRRGHSERVRDRLISEERRMMSRFESEDDYAGGGGAGRPGSRRYQELEERRTYAPNRASNGGGGRSGRSPPRGAVVWPQRSHHLFYSGGFDAGARGGNHTTLLLVHFELYTERSTLDSSTASMSLNGKAFYGLPFTIVNITPVLSQAGWNAFAFWSDVIPRQVTVNVDEVEKISEDELLLSTDESSRYVLTQAHTEALLRCRGAQAEDVIAKALQ</sequence>
<organism evidence="2 3">
    <name type="scientific">Amblyomma americanum</name>
    <name type="common">Lone star tick</name>
    <dbReference type="NCBI Taxonomy" id="6943"/>
    <lineage>
        <taxon>Eukaryota</taxon>
        <taxon>Metazoa</taxon>
        <taxon>Ecdysozoa</taxon>
        <taxon>Arthropoda</taxon>
        <taxon>Chelicerata</taxon>
        <taxon>Arachnida</taxon>
        <taxon>Acari</taxon>
        <taxon>Parasitiformes</taxon>
        <taxon>Ixodida</taxon>
        <taxon>Ixodoidea</taxon>
        <taxon>Ixodidae</taxon>
        <taxon>Amblyomminae</taxon>
        <taxon>Amblyomma</taxon>
    </lineage>
</organism>
<feature type="region of interest" description="Disordered" evidence="1">
    <location>
        <begin position="183"/>
        <end position="212"/>
    </location>
</feature>
<accession>A0AAQ4DK06</accession>
<protein>
    <submittedName>
        <fullName evidence="2">Uncharacterized protein</fullName>
    </submittedName>
</protein>
<comment type="caution">
    <text evidence="2">The sequence shown here is derived from an EMBL/GenBank/DDBJ whole genome shotgun (WGS) entry which is preliminary data.</text>
</comment>
<feature type="non-terminal residue" evidence="2">
    <location>
        <position position="493"/>
    </location>
</feature>
<name>A0AAQ4DK06_AMBAM</name>
<reference evidence="2 3" key="1">
    <citation type="journal article" date="2023" name="Arcadia Sci">
        <title>De novo assembly of a long-read Amblyomma americanum tick genome.</title>
        <authorList>
            <person name="Chou S."/>
            <person name="Poskanzer K.E."/>
            <person name="Rollins M."/>
            <person name="Thuy-Boun P.S."/>
        </authorList>
    </citation>
    <scope>NUCLEOTIDE SEQUENCE [LARGE SCALE GENOMIC DNA]</scope>
    <source>
        <strain evidence="2">F_SG_1</strain>
        <tissue evidence="2">Salivary glands</tissue>
    </source>
</reference>
<evidence type="ECO:0000313" key="2">
    <source>
        <dbReference type="EMBL" id="KAK8762796.1"/>
    </source>
</evidence>
<dbReference type="EMBL" id="JARKHS020029764">
    <property type="protein sequence ID" value="KAK8762796.1"/>
    <property type="molecule type" value="Genomic_DNA"/>
</dbReference>
<evidence type="ECO:0000256" key="1">
    <source>
        <dbReference type="SAM" id="MobiDB-lite"/>
    </source>
</evidence>
<keyword evidence="3" id="KW-1185">Reference proteome</keyword>
<feature type="compositionally biased region" description="Basic and acidic residues" evidence="1">
    <location>
        <begin position="321"/>
        <end position="330"/>
    </location>
</feature>
<proteinExistence type="predicted"/>
<dbReference type="Proteomes" id="UP001321473">
    <property type="component" value="Unassembled WGS sequence"/>
</dbReference>
<feature type="region of interest" description="Disordered" evidence="1">
    <location>
        <begin position="300"/>
        <end position="351"/>
    </location>
</feature>